<accession>A0AA38P0Q5</accession>
<evidence type="ECO:0000313" key="4">
    <source>
        <dbReference type="EMBL" id="KAJ3834154.1"/>
    </source>
</evidence>
<dbReference type="InterPro" id="IPR040044">
    <property type="entry name" value="SRR1L"/>
</dbReference>
<reference evidence="4" key="1">
    <citation type="submission" date="2022-08" db="EMBL/GenBank/DDBJ databases">
        <authorList>
            <consortium name="DOE Joint Genome Institute"/>
            <person name="Min B."/>
            <person name="Riley R."/>
            <person name="Sierra-Patev S."/>
            <person name="Naranjo-Ortiz M."/>
            <person name="Looney B."/>
            <person name="Konkel Z."/>
            <person name="Slot J.C."/>
            <person name="Sakamoto Y."/>
            <person name="Steenwyk J.L."/>
            <person name="Rokas A."/>
            <person name="Carro J."/>
            <person name="Camarero S."/>
            <person name="Ferreira P."/>
            <person name="Molpeceres G."/>
            <person name="Ruiz-Duenas F.J."/>
            <person name="Serrano A."/>
            <person name="Henrissat B."/>
            <person name="Drula E."/>
            <person name="Hughes K.W."/>
            <person name="Mata J.L."/>
            <person name="Ishikawa N.K."/>
            <person name="Vargas-Isla R."/>
            <person name="Ushijima S."/>
            <person name="Smith C.A."/>
            <person name="Ahrendt S."/>
            <person name="Andreopoulos W."/>
            <person name="He G."/>
            <person name="Labutti K."/>
            <person name="Lipzen A."/>
            <person name="Ng V."/>
            <person name="Sandor L."/>
            <person name="Barry K."/>
            <person name="Martinez A.T."/>
            <person name="Xiao Y."/>
            <person name="Gibbons J.G."/>
            <person name="Terashima K."/>
            <person name="Hibbett D.S."/>
            <person name="Grigoriev I.V."/>
        </authorList>
    </citation>
    <scope>NUCLEOTIDE SEQUENCE</scope>
    <source>
        <strain evidence="4">TFB9207</strain>
    </source>
</reference>
<keyword evidence="5" id="KW-1185">Reference proteome</keyword>
<comment type="caution">
    <text evidence="4">The sequence shown here is derived from an EMBL/GenBank/DDBJ whole genome shotgun (WGS) entry which is preliminary data.</text>
</comment>
<dbReference type="PANTHER" id="PTHR28626">
    <property type="entry name" value="SRR1-LIKE PROTEIN"/>
    <property type="match status" value="1"/>
</dbReference>
<evidence type="ECO:0000256" key="2">
    <source>
        <dbReference type="SAM" id="MobiDB-lite"/>
    </source>
</evidence>
<dbReference type="GO" id="GO:0005737">
    <property type="term" value="C:cytoplasm"/>
    <property type="evidence" value="ECO:0007669"/>
    <property type="project" value="TreeGrafter"/>
</dbReference>
<evidence type="ECO:0000259" key="3">
    <source>
        <dbReference type="Pfam" id="PF07985"/>
    </source>
</evidence>
<feature type="domain" description="SRR1-like" evidence="3">
    <location>
        <begin position="83"/>
        <end position="250"/>
    </location>
</feature>
<dbReference type="Proteomes" id="UP001163846">
    <property type="component" value="Unassembled WGS sequence"/>
</dbReference>
<dbReference type="AlphaFoldDB" id="A0AA38P0Q5"/>
<evidence type="ECO:0000313" key="5">
    <source>
        <dbReference type="Proteomes" id="UP001163846"/>
    </source>
</evidence>
<proteinExistence type="inferred from homology"/>
<dbReference type="PANTHER" id="PTHR28626:SF3">
    <property type="entry name" value="SRR1-LIKE PROTEIN"/>
    <property type="match status" value="1"/>
</dbReference>
<comment type="similarity">
    <text evidence="1">Belongs to the SRR1 family.</text>
</comment>
<feature type="compositionally biased region" description="Basic residues" evidence="2">
    <location>
        <begin position="18"/>
        <end position="34"/>
    </location>
</feature>
<dbReference type="GO" id="GO:0005634">
    <property type="term" value="C:nucleus"/>
    <property type="evidence" value="ECO:0007669"/>
    <property type="project" value="TreeGrafter"/>
</dbReference>
<evidence type="ECO:0000256" key="1">
    <source>
        <dbReference type="ARBA" id="ARBA00009856"/>
    </source>
</evidence>
<organism evidence="4 5">
    <name type="scientific">Lentinula raphanica</name>
    <dbReference type="NCBI Taxonomy" id="153919"/>
    <lineage>
        <taxon>Eukaryota</taxon>
        <taxon>Fungi</taxon>
        <taxon>Dikarya</taxon>
        <taxon>Basidiomycota</taxon>
        <taxon>Agaricomycotina</taxon>
        <taxon>Agaricomycetes</taxon>
        <taxon>Agaricomycetidae</taxon>
        <taxon>Agaricales</taxon>
        <taxon>Marasmiineae</taxon>
        <taxon>Omphalotaceae</taxon>
        <taxon>Lentinula</taxon>
    </lineage>
</organism>
<feature type="region of interest" description="Disordered" evidence="2">
    <location>
        <begin position="1"/>
        <end position="36"/>
    </location>
</feature>
<dbReference type="InterPro" id="IPR012942">
    <property type="entry name" value="SRR1-like"/>
</dbReference>
<gene>
    <name evidence="4" type="ORF">F5878DRAFT_589782</name>
</gene>
<protein>
    <submittedName>
        <fullName evidence="4">SRR1-domain-containing protein</fullName>
    </submittedName>
</protein>
<dbReference type="EMBL" id="MU806573">
    <property type="protein sequence ID" value="KAJ3834154.1"/>
    <property type="molecule type" value="Genomic_DNA"/>
</dbReference>
<dbReference type="Pfam" id="PF07985">
    <property type="entry name" value="SRR1"/>
    <property type="match status" value="1"/>
</dbReference>
<name>A0AA38P0Q5_9AGAR</name>
<sequence>MTFTAEDDSNWLSSSSSSRRKQRKAHGHKQHHRPTLSARLQTIQNKLDSTWLNSCTQTLRTCLQDRARTFSANVDGNDSDGYTVTCLGLGSPETSDNARVQLAFLLTACDALHIDHKNVSIYDPVFTNEDKALFVQLGIQVLEYEHLDVPPESHLPLPTAEAQTGISILFMPHCDLTLYESVLAARWSPERLRNVVFVGNHFDDYIQNNSVQSLERKAPHLLKIAANLTAIPLPPSPDWPGAFNNTSVQYLTDKKLAALFKHVDEDKEH</sequence>